<name>A0ABW4LDR2_9MICO</name>
<accession>A0ABW4LDR2</accession>
<evidence type="ECO:0000313" key="2">
    <source>
        <dbReference type="EMBL" id="MFD1721074.1"/>
    </source>
</evidence>
<sequence length="112" mass="11681">MKRIAYADAVVGTDGEVAALVLDYAARLARLGRADTVRILALPEGGRLQEVSLLLGPSSQITVYEDDEPFEGDAAPAVAELRRRIASLELPIPASDGPGLADPDDDAALPTG</sequence>
<reference evidence="3" key="1">
    <citation type="journal article" date="2019" name="Int. J. Syst. Evol. Microbiol.">
        <title>The Global Catalogue of Microorganisms (GCM) 10K type strain sequencing project: providing services to taxonomists for standard genome sequencing and annotation.</title>
        <authorList>
            <consortium name="The Broad Institute Genomics Platform"/>
            <consortium name="The Broad Institute Genome Sequencing Center for Infectious Disease"/>
            <person name="Wu L."/>
            <person name="Ma J."/>
        </authorList>
    </citation>
    <scope>NUCLEOTIDE SEQUENCE [LARGE SCALE GENOMIC DNA]</scope>
    <source>
        <strain evidence="3">CGMCC 1.12471</strain>
    </source>
</reference>
<feature type="region of interest" description="Disordered" evidence="1">
    <location>
        <begin position="91"/>
        <end position="112"/>
    </location>
</feature>
<feature type="compositionally biased region" description="Acidic residues" evidence="1">
    <location>
        <begin position="102"/>
        <end position="112"/>
    </location>
</feature>
<protein>
    <submittedName>
        <fullName evidence="2">Uncharacterized protein</fullName>
    </submittedName>
</protein>
<dbReference type="Proteomes" id="UP001597347">
    <property type="component" value="Unassembled WGS sequence"/>
</dbReference>
<comment type="caution">
    <text evidence="2">The sequence shown here is derived from an EMBL/GenBank/DDBJ whole genome shotgun (WGS) entry which is preliminary data.</text>
</comment>
<gene>
    <name evidence="2" type="ORF">ACFSBI_05885</name>
</gene>
<dbReference type="RefSeq" id="WP_377932989.1">
    <property type="nucleotide sequence ID" value="NZ_JBHUEA010000007.1"/>
</dbReference>
<organism evidence="2 3">
    <name type="scientific">Amnibacterium endophyticum</name>
    <dbReference type="NCBI Taxonomy" id="2109337"/>
    <lineage>
        <taxon>Bacteria</taxon>
        <taxon>Bacillati</taxon>
        <taxon>Actinomycetota</taxon>
        <taxon>Actinomycetes</taxon>
        <taxon>Micrococcales</taxon>
        <taxon>Microbacteriaceae</taxon>
        <taxon>Amnibacterium</taxon>
    </lineage>
</organism>
<proteinExistence type="predicted"/>
<evidence type="ECO:0000256" key="1">
    <source>
        <dbReference type="SAM" id="MobiDB-lite"/>
    </source>
</evidence>
<evidence type="ECO:0000313" key="3">
    <source>
        <dbReference type="Proteomes" id="UP001597347"/>
    </source>
</evidence>
<keyword evidence="3" id="KW-1185">Reference proteome</keyword>
<dbReference type="EMBL" id="JBHUEA010000007">
    <property type="protein sequence ID" value="MFD1721074.1"/>
    <property type="molecule type" value="Genomic_DNA"/>
</dbReference>